<reference evidence="1" key="1">
    <citation type="submission" date="2020-08" db="EMBL/GenBank/DDBJ databases">
        <title>Multicomponent nature underlies the extraordinary mechanical properties of spider dragline silk.</title>
        <authorList>
            <person name="Kono N."/>
            <person name="Nakamura H."/>
            <person name="Mori M."/>
            <person name="Yoshida Y."/>
            <person name="Ohtoshi R."/>
            <person name="Malay A.D."/>
            <person name="Moran D.A.P."/>
            <person name="Tomita M."/>
            <person name="Numata K."/>
            <person name="Arakawa K."/>
        </authorList>
    </citation>
    <scope>NUCLEOTIDE SEQUENCE</scope>
</reference>
<proteinExistence type="predicted"/>
<organism evidence="1 2">
    <name type="scientific">Nephila pilipes</name>
    <name type="common">Giant wood spider</name>
    <name type="synonym">Nephila maculata</name>
    <dbReference type="NCBI Taxonomy" id="299642"/>
    <lineage>
        <taxon>Eukaryota</taxon>
        <taxon>Metazoa</taxon>
        <taxon>Ecdysozoa</taxon>
        <taxon>Arthropoda</taxon>
        <taxon>Chelicerata</taxon>
        <taxon>Arachnida</taxon>
        <taxon>Araneae</taxon>
        <taxon>Araneomorphae</taxon>
        <taxon>Entelegynae</taxon>
        <taxon>Araneoidea</taxon>
        <taxon>Nephilidae</taxon>
        <taxon>Nephila</taxon>
    </lineage>
</organism>
<dbReference type="Proteomes" id="UP000887013">
    <property type="component" value="Unassembled WGS sequence"/>
</dbReference>
<accession>A0A8X6NVH9</accession>
<protein>
    <submittedName>
        <fullName evidence="1">Uncharacterized protein</fullName>
    </submittedName>
</protein>
<keyword evidence="2" id="KW-1185">Reference proteome</keyword>
<dbReference type="EMBL" id="BMAW01062002">
    <property type="protein sequence ID" value="GFT33978.1"/>
    <property type="molecule type" value="Genomic_DNA"/>
</dbReference>
<evidence type="ECO:0000313" key="2">
    <source>
        <dbReference type="Proteomes" id="UP000887013"/>
    </source>
</evidence>
<gene>
    <name evidence="1" type="ORF">NPIL_695541</name>
</gene>
<comment type="caution">
    <text evidence="1">The sequence shown here is derived from an EMBL/GenBank/DDBJ whole genome shotgun (WGS) entry which is preliminary data.</text>
</comment>
<name>A0A8X6NVH9_NEPPI</name>
<evidence type="ECO:0000313" key="1">
    <source>
        <dbReference type="EMBL" id="GFT33978.1"/>
    </source>
</evidence>
<sequence length="100" mass="10893">MKGCPPSEKMRSCSLSESQTFVSVLGLPVIYPLSKLHSITNLSTNLKNPPDNTFGSIDSWVWSRIKQPFHLPGADVFMTQPTSQLISSQQASSNGVAMPN</sequence>
<dbReference type="AlphaFoldDB" id="A0A8X6NVH9"/>